<dbReference type="PANTHER" id="PTHR23028">
    <property type="entry name" value="ACETYLTRANSFERASE"/>
    <property type="match status" value="1"/>
</dbReference>
<evidence type="ECO:0000256" key="1">
    <source>
        <dbReference type="SAM" id="Phobius"/>
    </source>
</evidence>
<evidence type="ECO:0008006" key="6">
    <source>
        <dbReference type="Google" id="ProtNLM"/>
    </source>
</evidence>
<name>A0A154QHI7_9GAMM</name>
<keyword evidence="1" id="KW-0472">Membrane</keyword>
<organism evidence="4 5">
    <name type="scientific">Rhodanobacter thiooxydans</name>
    <dbReference type="NCBI Taxonomy" id="416169"/>
    <lineage>
        <taxon>Bacteria</taxon>
        <taxon>Pseudomonadati</taxon>
        <taxon>Pseudomonadota</taxon>
        <taxon>Gammaproteobacteria</taxon>
        <taxon>Lysobacterales</taxon>
        <taxon>Rhodanobacteraceae</taxon>
        <taxon>Rhodanobacter</taxon>
    </lineage>
</organism>
<dbReference type="EMBL" id="LVJS01000040">
    <property type="protein sequence ID" value="KZC23735.1"/>
    <property type="molecule type" value="Genomic_DNA"/>
</dbReference>
<reference evidence="4 5" key="1">
    <citation type="journal article" date="2016" name="MBio">
        <title>Lateral Gene Transfer in a Heavy Metal-Contaminated-Groundwater Microbial Community.</title>
        <authorList>
            <person name="Hemme C.L."/>
            <person name="Green S.J."/>
            <person name="Rishishwar L."/>
            <person name="Prakash O."/>
            <person name="Pettenato A."/>
            <person name="Chakraborty R."/>
            <person name="Deutschbauer A.M."/>
            <person name="Van Nostrand J.D."/>
            <person name="Wu L."/>
            <person name="He Z."/>
            <person name="Jordan I.K."/>
            <person name="Hazen T.C."/>
            <person name="Arkin A.P."/>
            <person name="Kostka J.E."/>
            <person name="Zhou J."/>
        </authorList>
    </citation>
    <scope>NUCLEOTIDE SEQUENCE [LARGE SCALE GENOMIC DNA]</scope>
    <source>
        <strain evidence="4 5">FW104-T7</strain>
    </source>
</reference>
<evidence type="ECO:0000313" key="4">
    <source>
        <dbReference type="EMBL" id="KZC23735.1"/>
    </source>
</evidence>
<dbReference type="RefSeq" id="WP_063107750.1">
    <property type="nucleotide sequence ID" value="NZ_LVJS01000040.1"/>
</dbReference>
<keyword evidence="1" id="KW-1133">Transmembrane helix</keyword>
<dbReference type="Proteomes" id="UP000076131">
    <property type="component" value="Unassembled WGS sequence"/>
</dbReference>
<dbReference type="GO" id="GO:0016747">
    <property type="term" value="F:acyltransferase activity, transferring groups other than amino-acyl groups"/>
    <property type="evidence" value="ECO:0007669"/>
    <property type="project" value="InterPro"/>
</dbReference>
<feature type="domain" description="Acyltransferase 3" evidence="2">
    <location>
        <begin position="19"/>
        <end position="349"/>
    </location>
</feature>
<evidence type="ECO:0000259" key="3">
    <source>
        <dbReference type="Pfam" id="PF19040"/>
    </source>
</evidence>
<dbReference type="InterPro" id="IPR002656">
    <property type="entry name" value="Acyl_transf_3_dom"/>
</dbReference>
<dbReference type="GO" id="GO:0009103">
    <property type="term" value="P:lipopolysaccharide biosynthetic process"/>
    <property type="evidence" value="ECO:0007669"/>
    <property type="project" value="TreeGrafter"/>
</dbReference>
<feature type="transmembrane region" description="Helical" evidence="1">
    <location>
        <begin position="179"/>
        <end position="199"/>
    </location>
</feature>
<protein>
    <recommendedName>
        <fullName evidence="6">Acyltransferase</fullName>
    </recommendedName>
</protein>
<dbReference type="eggNOG" id="COG1835">
    <property type="taxonomic scope" value="Bacteria"/>
</dbReference>
<dbReference type="AlphaFoldDB" id="A0A154QHI7"/>
<feature type="transmembrane region" description="Helical" evidence="1">
    <location>
        <begin position="90"/>
        <end position="109"/>
    </location>
</feature>
<feature type="transmembrane region" description="Helical" evidence="1">
    <location>
        <begin position="334"/>
        <end position="351"/>
    </location>
</feature>
<keyword evidence="1" id="KW-0812">Transmembrane</keyword>
<dbReference type="PANTHER" id="PTHR23028:SF53">
    <property type="entry name" value="ACYL_TRANSF_3 DOMAIN-CONTAINING PROTEIN"/>
    <property type="match status" value="1"/>
</dbReference>
<proteinExistence type="predicted"/>
<accession>A0A154QHI7</accession>
<evidence type="ECO:0000259" key="2">
    <source>
        <dbReference type="Pfam" id="PF01757"/>
    </source>
</evidence>
<feature type="transmembrane region" description="Helical" evidence="1">
    <location>
        <begin position="150"/>
        <end position="172"/>
    </location>
</feature>
<dbReference type="STRING" id="416169.RHOFW104T7_11925"/>
<dbReference type="GO" id="GO:0016020">
    <property type="term" value="C:membrane"/>
    <property type="evidence" value="ECO:0007669"/>
    <property type="project" value="TreeGrafter"/>
</dbReference>
<gene>
    <name evidence="4" type="ORF">RHOFW104T7_11925</name>
</gene>
<feature type="transmembrane region" description="Helical" evidence="1">
    <location>
        <begin position="43"/>
        <end position="64"/>
    </location>
</feature>
<feature type="domain" description="SGNH" evidence="3">
    <location>
        <begin position="438"/>
        <end position="556"/>
    </location>
</feature>
<feature type="transmembrane region" description="Helical" evidence="1">
    <location>
        <begin position="262"/>
        <end position="286"/>
    </location>
</feature>
<keyword evidence="5" id="KW-1185">Reference proteome</keyword>
<evidence type="ECO:0000313" key="5">
    <source>
        <dbReference type="Proteomes" id="UP000076131"/>
    </source>
</evidence>
<dbReference type="InterPro" id="IPR043968">
    <property type="entry name" value="SGNH"/>
</dbReference>
<comment type="caution">
    <text evidence="4">The sequence shown here is derived from an EMBL/GenBank/DDBJ whole genome shotgun (WGS) entry which is preliminary data.</text>
</comment>
<dbReference type="Pfam" id="PF19040">
    <property type="entry name" value="SGNH"/>
    <property type="match status" value="1"/>
</dbReference>
<feature type="transmembrane region" description="Helical" evidence="1">
    <location>
        <begin position="363"/>
        <end position="384"/>
    </location>
</feature>
<feature type="non-terminal residue" evidence="4">
    <location>
        <position position="580"/>
    </location>
</feature>
<dbReference type="InterPro" id="IPR050879">
    <property type="entry name" value="Acyltransferase_3"/>
</dbReference>
<dbReference type="Pfam" id="PF01757">
    <property type="entry name" value="Acyl_transf_3"/>
    <property type="match status" value="1"/>
</dbReference>
<sequence length="580" mass="64701">MAIRDVFNAVRPKGFYRPDVDGVRALAVLAVVAYHYSPANFPGGFIGVDVFFVISGYLITGILLKAIENNEFSTFRELLADFYQRRIRRIFPSLILVLIACLVIGWLVLFSSEYERLGKYVAAGAGYVENFTLWSEAGYFDHASIDKTLLHLWSLSVEEQFYIAWPLLLWLITRRRWSLLMSIGLIAALTFVLNVSLVLSGHITHAFYSPLSRTWELMVGAWLAAGHRHGVPWLDKWRPAQSWAGIALIIAALALIEPTSAFPGFWALLPVLGTALIVNAGSSTFLNRRVLSWRPAVWVGLISYPLYLWHWALLSLVVIVFGDSNPTFRHASRLVLVVVSILLAWLTYRYFEDPIRRSRRGYTALSLTVAVAALGVAGLAVYTASGLPDRPASFVSVRAEQYVKSMQMGTLANSGDCFNPQTKMTLLQRQRHDAYLPDKWYCDIGDIHSRTLVLAYGDSHARAMIPTLDKYGKATNTRIVFSSIGSCLPLTNVTVHTDYPDACRELSEKATRMASDMRPKAVVLIEAWASYIGAGKIHVQRSITGAQALRTTLGETLAIYQALADSTPKCSAFERPLEHF</sequence>
<feature type="transmembrane region" description="Helical" evidence="1">
    <location>
        <begin position="298"/>
        <end position="322"/>
    </location>
</feature>